<evidence type="ECO:0000313" key="1">
    <source>
        <dbReference type="EMBL" id="KAJ6426243.1"/>
    </source>
</evidence>
<keyword evidence="2" id="KW-1185">Reference proteome</keyword>
<accession>A0AAD6KMV4</accession>
<dbReference type="Proteomes" id="UP001162972">
    <property type="component" value="Chromosome 16"/>
</dbReference>
<gene>
    <name evidence="1" type="ORF">OIU84_026764</name>
</gene>
<dbReference type="PROSITE" id="PS51257">
    <property type="entry name" value="PROKAR_LIPOPROTEIN"/>
    <property type="match status" value="1"/>
</dbReference>
<name>A0AAD6KMV4_9ROSI</name>
<reference evidence="1 2" key="1">
    <citation type="journal article" date="2023" name="Int. J. Mol. Sci.">
        <title>De Novo Assembly and Annotation of 11 Diverse Shrub Willow (Salix) Genomes Reveals Novel Gene Organization in Sex-Linked Regions.</title>
        <authorList>
            <person name="Hyden B."/>
            <person name="Feng K."/>
            <person name="Yates T.B."/>
            <person name="Jawdy S."/>
            <person name="Cereghino C."/>
            <person name="Smart L.B."/>
            <person name="Muchero W."/>
        </authorList>
    </citation>
    <scope>NUCLEOTIDE SEQUENCE [LARGE SCALE GENOMIC DNA]</scope>
    <source>
        <tissue evidence="1">Shoot tip</tissue>
    </source>
</reference>
<dbReference type="EMBL" id="JAPFFJ010000006">
    <property type="protein sequence ID" value="KAJ6426243.1"/>
    <property type="molecule type" value="Genomic_DNA"/>
</dbReference>
<sequence>MIYKMATFPFINKILLYPHHIYVSHSSLSCMQSLYIPQNNKK</sequence>
<organism evidence="1 2">
    <name type="scientific">Salix udensis</name>
    <dbReference type="NCBI Taxonomy" id="889485"/>
    <lineage>
        <taxon>Eukaryota</taxon>
        <taxon>Viridiplantae</taxon>
        <taxon>Streptophyta</taxon>
        <taxon>Embryophyta</taxon>
        <taxon>Tracheophyta</taxon>
        <taxon>Spermatophyta</taxon>
        <taxon>Magnoliopsida</taxon>
        <taxon>eudicotyledons</taxon>
        <taxon>Gunneridae</taxon>
        <taxon>Pentapetalae</taxon>
        <taxon>rosids</taxon>
        <taxon>fabids</taxon>
        <taxon>Malpighiales</taxon>
        <taxon>Salicaceae</taxon>
        <taxon>Saliceae</taxon>
        <taxon>Salix</taxon>
    </lineage>
</organism>
<evidence type="ECO:0000313" key="2">
    <source>
        <dbReference type="Proteomes" id="UP001162972"/>
    </source>
</evidence>
<comment type="caution">
    <text evidence="1">The sequence shown here is derived from an EMBL/GenBank/DDBJ whole genome shotgun (WGS) entry which is preliminary data.</text>
</comment>
<dbReference type="AlphaFoldDB" id="A0AAD6KMV4"/>
<protein>
    <submittedName>
        <fullName evidence="1">Uncharacterized protein</fullName>
    </submittedName>
</protein>
<proteinExistence type="predicted"/>